<feature type="signal peptide" evidence="1">
    <location>
        <begin position="1"/>
        <end position="26"/>
    </location>
</feature>
<sequence>MCSIGNKIIIASVILMIVCDFEIVSCPRPRNTQRIQPPSIHQLEQELQNLAARVVAFGQGNHTINDWQELAQEFRNLENQFSTHPAMTEAAVCLLKQFINVSTYYAFS</sequence>
<accession>A0A6V7TTL7</accession>
<keyword evidence="1" id="KW-0732">Signal</keyword>
<feature type="chain" id="PRO_5028049786" evidence="1">
    <location>
        <begin position="27"/>
        <end position="108"/>
    </location>
</feature>
<comment type="caution">
    <text evidence="2">The sequence shown here is derived from an EMBL/GenBank/DDBJ whole genome shotgun (WGS) entry which is preliminary data.</text>
</comment>
<dbReference type="Proteomes" id="UP000580250">
    <property type="component" value="Unassembled WGS sequence"/>
</dbReference>
<proteinExistence type="predicted"/>
<reference evidence="2 3" key="1">
    <citation type="submission" date="2020-08" db="EMBL/GenBank/DDBJ databases">
        <authorList>
            <person name="Koutsovoulos G."/>
            <person name="Danchin GJ E."/>
        </authorList>
    </citation>
    <scope>NUCLEOTIDE SEQUENCE [LARGE SCALE GENOMIC DNA]</scope>
</reference>
<organism evidence="2 3">
    <name type="scientific">Meloidogyne enterolobii</name>
    <name type="common">Root-knot nematode worm</name>
    <name type="synonym">Meloidogyne mayaguensis</name>
    <dbReference type="NCBI Taxonomy" id="390850"/>
    <lineage>
        <taxon>Eukaryota</taxon>
        <taxon>Metazoa</taxon>
        <taxon>Ecdysozoa</taxon>
        <taxon>Nematoda</taxon>
        <taxon>Chromadorea</taxon>
        <taxon>Rhabditida</taxon>
        <taxon>Tylenchina</taxon>
        <taxon>Tylenchomorpha</taxon>
        <taxon>Tylenchoidea</taxon>
        <taxon>Meloidogynidae</taxon>
        <taxon>Meloidogyninae</taxon>
        <taxon>Meloidogyne</taxon>
    </lineage>
</organism>
<gene>
    <name evidence="2" type="ORF">MENT_LOCUS3609</name>
</gene>
<evidence type="ECO:0000256" key="1">
    <source>
        <dbReference type="SAM" id="SignalP"/>
    </source>
</evidence>
<evidence type="ECO:0000313" key="2">
    <source>
        <dbReference type="EMBL" id="CAD2132249.1"/>
    </source>
</evidence>
<name>A0A6V7TTL7_MELEN</name>
<evidence type="ECO:0000313" key="3">
    <source>
        <dbReference type="Proteomes" id="UP000580250"/>
    </source>
</evidence>
<protein>
    <submittedName>
        <fullName evidence="2">Uncharacterized protein</fullName>
    </submittedName>
</protein>
<dbReference type="EMBL" id="CAJEWN010000011">
    <property type="protein sequence ID" value="CAD2132249.1"/>
    <property type="molecule type" value="Genomic_DNA"/>
</dbReference>
<dbReference type="AlphaFoldDB" id="A0A6V7TTL7"/>